<keyword evidence="2" id="KW-1185">Reference proteome</keyword>
<reference evidence="1 2" key="1">
    <citation type="submission" date="2020-08" db="EMBL/GenBank/DDBJ databases">
        <title>Genomic Encyclopedia of Type Strains, Phase IV (KMG-IV): sequencing the most valuable type-strain genomes for metagenomic binning, comparative biology and taxonomic classification.</title>
        <authorList>
            <person name="Goeker M."/>
        </authorList>
    </citation>
    <scope>NUCLEOTIDE SEQUENCE [LARGE SCALE GENOMIC DNA]</scope>
    <source>
        <strain evidence="1 2">DSM 5895</strain>
    </source>
</reference>
<dbReference type="RefSeq" id="WP_183189459.1">
    <property type="nucleotide sequence ID" value="NZ_JACICD010000003.1"/>
</dbReference>
<dbReference type="InterPro" id="IPR008979">
    <property type="entry name" value="Galactose-bd-like_sf"/>
</dbReference>
<dbReference type="InterPro" id="IPR053161">
    <property type="entry name" value="Ulvan_degrading_GH"/>
</dbReference>
<dbReference type="PANTHER" id="PTHR36848:SF2">
    <property type="entry name" value="SECRETED PROTEIN"/>
    <property type="match status" value="1"/>
</dbReference>
<dbReference type="CDD" id="cd03143">
    <property type="entry name" value="A4_beta-galactosidase_middle_domain"/>
    <property type="match status" value="1"/>
</dbReference>
<sequence>MSENSIAQTSAPDWFRNPGRPFQVATFWFWHRLPTEDEIEAQLADMKAKGIGTVMIQARPALERTTYLSPPYLDACRAACAQARRLGIGITLYDEYGWMSGHGGGRTVEGADHLRERHLFWASGPGDAAGIELTVSGIRAPFFDFMGQMGRDWLYEDGVARWGDWRTVLVVAHPASVTTPDDIRPLDGAIIEETGPDSCRIRLAPGAPIPEGWRVTAFISARCLTSRLVNYLLPETAQRFAQTVYAPLLEAAGGQADSVFFDHPYAGFQIWKERHGPLGNSLLSDGAPADPADARALLALTRDIGPDSARLRADYLRRYGERMHEAFFGTLSRWAREHGIGFTGHELLTHVGSWNLQGDLRGFDPRSMPGVDYFGIDAYRTQTTVDAADYAPQLAARFGDSVARAHGRTRCTIEQYATGREVGLPALAGQWGLTPARFRAQSIRHLLFGARRILLHAVNVTDGFDDDPRPLANPRFDFPPAFNFEPWWEDCSLIFGELARLSAFLEEGEPVRPVALFYPLHTLYAEGPDHACGVVFGRWAQALARAGIGYDIVDEATLAHSLGPATRYTTLILPAVTLFGRAETAEIITAFVQRGGHVVLAPAADDALLPDMGEDGPVTRLADPSFEAITAWVAQLERPVPDVRFADGGTAWCTALHCGDEWRLAIFNDMPQPRDLSMTFAAESLEGDIWCPSTGERTALPASAFEGRRFRGTLAAEGVLCLSVRAATARATGDRAVPAPQTEPLASLTLSEGWTLEADGRPPVAIAVDRGWEGQGFATFAGTGIYRCTVRLPELAAARWQIRLPAVHETAELWVNGAWVGTHIAGDACFPIPSVSGALCAMELRVRNTAANRYYAGTTFGARPSPSGLTQPPRLEALSFLD</sequence>
<organism evidence="1 2">
    <name type="scientific">Ancylobacter tetraedralis</name>
    <dbReference type="NCBI Taxonomy" id="217068"/>
    <lineage>
        <taxon>Bacteria</taxon>
        <taxon>Pseudomonadati</taxon>
        <taxon>Pseudomonadota</taxon>
        <taxon>Alphaproteobacteria</taxon>
        <taxon>Hyphomicrobiales</taxon>
        <taxon>Xanthobacteraceae</taxon>
        <taxon>Ancylobacter</taxon>
    </lineage>
</organism>
<dbReference type="SUPFAM" id="SSF49785">
    <property type="entry name" value="Galactose-binding domain-like"/>
    <property type="match status" value="1"/>
</dbReference>
<evidence type="ECO:0000313" key="1">
    <source>
        <dbReference type="EMBL" id="MBB3771290.1"/>
    </source>
</evidence>
<dbReference type="Gene3D" id="3.40.50.880">
    <property type="match status" value="1"/>
</dbReference>
<protein>
    <submittedName>
        <fullName evidence="1">Uncharacterized protein</fullName>
    </submittedName>
</protein>
<accession>A0A839Z8M0</accession>
<dbReference type="PANTHER" id="PTHR36848">
    <property type="entry name" value="DNA-BINDING PROTEIN (PUTATIVE SECRETED PROTEIN)-RELATED"/>
    <property type="match status" value="1"/>
</dbReference>
<name>A0A839Z8M0_9HYPH</name>
<comment type="caution">
    <text evidence="1">The sequence shown here is derived from an EMBL/GenBank/DDBJ whole genome shotgun (WGS) entry which is preliminary data.</text>
</comment>
<dbReference type="Gene3D" id="2.60.120.260">
    <property type="entry name" value="Galactose-binding domain-like"/>
    <property type="match status" value="1"/>
</dbReference>
<dbReference type="EMBL" id="JACICD010000003">
    <property type="protein sequence ID" value="MBB3771290.1"/>
    <property type="molecule type" value="Genomic_DNA"/>
</dbReference>
<gene>
    <name evidence="1" type="ORF">FHS55_001889</name>
</gene>
<evidence type="ECO:0000313" key="2">
    <source>
        <dbReference type="Proteomes" id="UP000533469"/>
    </source>
</evidence>
<dbReference type="Proteomes" id="UP000533469">
    <property type="component" value="Unassembled WGS sequence"/>
</dbReference>
<dbReference type="AlphaFoldDB" id="A0A839Z8M0"/>
<dbReference type="InterPro" id="IPR029062">
    <property type="entry name" value="Class_I_gatase-like"/>
</dbReference>
<proteinExistence type="predicted"/>